<organism evidence="1 2">
    <name type="scientific">Candidatus Anoxymicrobium japonicum</name>
    <dbReference type="NCBI Taxonomy" id="2013648"/>
    <lineage>
        <taxon>Bacteria</taxon>
        <taxon>Bacillati</taxon>
        <taxon>Actinomycetota</taxon>
        <taxon>Candidatus Geothermincolia</taxon>
        <taxon>Candidatus Geothermincolales</taxon>
        <taxon>Candidatus Anoxymicrobiaceae</taxon>
        <taxon>Candidatus Anoxymicrobium</taxon>
    </lineage>
</organism>
<proteinExistence type="predicted"/>
<name>A0A2N3G4X7_9ACTN</name>
<protein>
    <submittedName>
        <fullName evidence="1">Uncharacterized protein</fullName>
    </submittedName>
</protein>
<dbReference type="EMBL" id="PHEX01000056">
    <property type="protein sequence ID" value="PKQ27763.1"/>
    <property type="molecule type" value="Genomic_DNA"/>
</dbReference>
<sequence length="278" mass="32074">MIQAGFASGGGWARLTPTVGLFGSNQRMERDLEDRLYLEEALALFEPPERLPALVPSVREIYSRRHLLRQMPFDDRTVAYLAGLVRTALDTSQRFRVFDCLKVLKAIIVKENGHRLSPTTVRDLFAIYRQLILSAREEMQWCLSRLVKDQELDDADVSWLLSHWEESEHLVNRLLLYPVRNPVISTWARERYDRAELSDRKSELIARLLEVDDLAAFRNEDPTTLAWAVFRSRRTRDSKISALTTLVSGLRCETIVDFAIRLDAPELIREALTEADFA</sequence>
<dbReference type="AlphaFoldDB" id="A0A2N3G4X7"/>
<evidence type="ECO:0000313" key="1">
    <source>
        <dbReference type="EMBL" id="PKQ27763.1"/>
    </source>
</evidence>
<dbReference type="Proteomes" id="UP000233654">
    <property type="component" value="Unassembled WGS sequence"/>
</dbReference>
<comment type="caution">
    <text evidence="1">The sequence shown here is derived from an EMBL/GenBank/DDBJ whole genome shotgun (WGS) entry which is preliminary data.</text>
</comment>
<gene>
    <name evidence="1" type="ORF">CVT63_06275</name>
</gene>
<reference evidence="1 2" key="1">
    <citation type="journal article" date="2017" name="ISME J.">
        <title>Potential for microbial H2 and metal transformations associated with novel bacteria and archaea in deep terrestrial subsurface sediments.</title>
        <authorList>
            <person name="Hernsdorf A.W."/>
            <person name="Amano Y."/>
            <person name="Miyakawa K."/>
            <person name="Ise K."/>
            <person name="Suzuki Y."/>
            <person name="Anantharaman K."/>
            <person name="Probst A."/>
            <person name="Burstein D."/>
            <person name="Thomas B.C."/>
            <person name="Banfield J.F."/>
        </authorList>
    </citation>
    <scope>NUCLEOTIDE SEQUENCE [LARGE SCALE GENOMIC DNA]</scope>
    <source>
        <strain evidence="1">HGW-Actinobacteria-3</strain>
    </source>
</reference>
<evidence type="ECO:0000313" key="2">
    <source>
        <dbReference type="Proteomes" id="UP000233654"/>
    </source>
</evidence>
<accession>A0A2N3G4X7</accession>